<dbReference type="InterPro" id="IPR027417">
    <property type="entry name" value="P-loop_NTPase"/>
</dbReference>
<gene>
    <name evidence="1" type="ORF">B6N60_04309</name>
</gene>
<dbReference type="EMBL" id="CP021056">
    <property type="protein sequence ID" value="QXE25589.1"/>
    <property type="molecule type" value="Genomic_DNA"/>
</dbReference>
<reference evidence="1" key="1">
    <citation type="submission" date="2017-04" db="EMBL/GenBank/DDBJ databases">
        <title>Genome deletions in a multicellular cyanobacterial endosymbiont for morphological adaptation in marine diatoms.</title>
        <authorList>
            <person name="Wang Y."/>
            <person name="Gao H."/>
            <person name="Li R."/>
            <person name="Xu X."/>
        </authorList>
    </citation>
    <scope>NUCLEOTIDE SEQUENCE</scope>
    <source>
        <strain evidence="1">FACHB 800</strain>
    </source>
</reference>
<sequence length="331" mass="39317">MQRNFTQTFILNFDHYQNRFDTSQNIDFASIAYQMLTDWGETLKPDERKDTQFLFNWVVANLENNHYLLVIDSLEFILNHESNFKDEYWNKFFSYLLSANFCQSRIIITSQDLPRQLYTIGSRYPNHWHCQILKGLSEQEQLEFFNQAGLDISQYLDNLTYLKKIGAAYEGHPLALRVITGEIISEPFYGNITAYWNKYGHEVEKVEKIQQELKTNLVFKLDRYSRHLEKSVKERIEIAFKRLADNSPKAYLMLLSASVYSEPVLEIFYLNTLEHLGLDEEERFTVLNKLHDRYLIEEMIDDNHDLLLRQHNLIRSVAYDQLKKSKPGKQI</sequence>
<accession>A0A975Y6T2</accession>
<evidence type="ECO:0000313" key="2">
    <source>
        <dbReference type="Proteomes" id="UP000683511"/>
    </source>
</evidence>
<organism evidence="1 2">
    <name type="scientific">Richelia sinica FACHB-800</name>
    <dbReference type="NCBI Taxonomy" id="1357546"/>
    <lineage>
        <taxon>Bacteria</taxon>
        <taxon>Bacillati</taxon>
        <taxon>Cyanobacteriota</taxon>
        <taxon>Cyanophyceae</taxon>
        <taxon>Nostocales</taxon>
        <taxon>Nostocaceae</taxon>
        <taxon>Richelia</taxon>
    </lineage>
</organism>
<name>A0A975Y6T2_9NOST</name>
<dbReference type="KEGG" id="rsin:B6N60_04309"/>
<dbReference type="SUPFAM" id="SSF52540">
    <property type="entry name" value="P-loop containing nucleoside triphosphate hydrolases"/>
    <property type="match status" value="1"/>
</dbReference>
<keyword evidence="2" id="KW-1185">Reference proteome</keyword>
<dbReference type="AlphaFoldDB" id="A0A975Y6T2"/>
<evidence type="ECO:0000313" key="1">
    <source>
        <dbReference type="EMBL" id="QXE25589.1"/>
    </source>
</evidence>
<dbReference type="Proteomes" id="UP000683511">
    <property type="component" value="Chromosome"/>
</dbReference>
<protein>
    <submittedName>
        <fullName evidence="1">TPR repeat-containing protein</fullName>
    </submittedName>
</protein>
<proteinExistence type="predicted"/>